<dbReference type="AlphaFoldDB" id="A0A3D8Q1H7"/>
<dbReference type="RefSeq" id="WP_115748357.1">
    <property type="nucleotide sequence ID" value="NZ_PIOD01000003.1"/>
</dbReference>
<organism evidence="1 2">
    <name type="scientific">Oceanobacillus chungangensis</name>
    <dbReference type="NCBI Taxonomy" id="1229152"/>
    <lineage>
        <taxon>Bacteria</taxon>
        <taxon>Bacillati</taxon>
        <taxon>Bacillota</taxon>
        <taxon>Bacilli</taxon>
        <taxon>Bacillales</taxon>
        <taxon>Bacillaceae</taxon>
        <taxon>Oceanobacillus</taxon>
    </lineage>
</organism>
<sequence length="55" mass="6549">MFREEPKCNKCGKEIKDNEIVFIKLRYPKRRGMTEIKAYLKNEGSFTCEACMNQK</sequence>
<evidence type="ECO:0000313" key="2">
    <source>
        <dbReference type="Proteomes" id="UP000256520"/>
    </source>
</evidence>
<evidence type="ECO:0000313" key="1">
    <source>
        <dbReference type="EMBL" id="RDW21259.1"/>
    </source>
</evidence>
<name>A0A3D8Q1H7_9BACI</name>
<reference evidence="2" key="1">
    <citation type="submission" date="2017-11" db="EMBL/GenBank/DDBJ databases">
        <authorList>
            <person name="Zhu W."/>
        </authorList>
    </citation>
    <scope>NUCLEOTIDE SEQUENCE [LARGE SCALE GENOMIC DNA]</scope>
    <source>
        <strain evidence="2">CAU 1051</strain>
    </source>
</reference>
<keyword evidence="2" id="KW-1185">Reference proteome</keyword>
<dbReference type="EMBL" id="PIOD01000003">
    <property type="protein sequence ID" value="RDW21259.1"/>
    <property type="molecule type" value="Genomic_DNA"/>
</dbReference>
<dbReference type="Proteomes" id="UP000256520">
    <property type="component" value="Unassembled WGS sequence"/>
</dbReference>
<gene>
    <name evidence="1" type="ORF">CWR45_03175</name>
</gene>
<protein>
    <submittedName>
        <fullName evidence="1">Fe3+ hydroxamate ABC transporter substrate-binding protein</fullName>
    </submittedName>
</protein>
<accession>A0A3D8Q1H7</accession>
<comment type="caution">
    <text evidence="1">The sequence shown here is derived from an EMBL/GenBank/DDBJ whole genome shotgun (WGS) entry which is preliminary data.</text>
</comment>
<dbReference type="OrthoDB" id="2353934at2"/>
<proteinExistence type="predicted"/>